<dbReference type="Proteomes" id="UP000284178">
    <property type="component" value="Unassembled WGS sequence"/>
</dbReference>
<accession>A0A412G476</accession>
<name>A0A412G476_9FIRM</name>
<protein>
    <submittedName>
        <fullName evidence="1">Uncharacterized protein</fullName>
    </submittedName>
</protein>
<keyword evidence="2" id="KW-1185">Reference proteome</keyword>
<dbReference type="EMBL" id="QRUP01000004">
    <property type="protein sequence ID" value="RGR75496.1"/>
    <property type="molecule type" value="Genomic_DNA"/>
</dbReference>
<dbReference type="RefSeq" id="WP_117894225.1">
    <property type="nucleotide sequence ID" value="NZ_QRUP01000004.1"/>
</dbReference>
<proteinExistence type="predicted"/>
<comment type="caution">
    <text evidence="1">The sequence shown here is derived from an EMBL/GenBank/DDBJ whole genome shotgun (WGS) entry which is preliminary data.</text>
</comment>
<evidence type="ECO:0000313" key="1">
    <source>
        <dbReference type="EMBL" id="RGR75496.1"/>
    </source>
</evidence>
<organism evidence="1 2">
    <name type="scientific">Holdemania filiformis</name>
    <dbReference type="NCBI Taxonomy" id="61171"/>
    <lineage>
        <taxon>Bacteria</taxon>
        <taxon>Bacillati</taxon>
        <taxon>Bacillota</taxon>
        <taxon>Erysipelotrichia</taxon>
        <taxon>Erysipelotrichales</taxon>
        <taxon>Erysipelotrichaceae</taxon>
        <taxon>Holdemania</taxon>
    </lineage>
</organism>
<dbReference type="AlphaFoldDB" id="A0A412G476"/>
<gene>
    <name evidence="1" type="ORF">DWY25_04475</name>
</gene>
<dbReference type="GeneID" id="83014658"/>
<evidence type="ECO:0000313" key="2">
    <source>
        <dbReference type="Proteomes" id="UP000284178"/>
    </source>
</evidence>
<reference evidence="1 2" key="1">
    <citation type="submission" date="2018-08" db="EMBL/GenBank/DDBJ databases">
        <title>A genome reference for cultivated species of the human gut microbiota.</title>
        <authorList>
            <person name="Zou Y."/>
            <person name="Xue W."/>
            <person name="Luo G."/>
        </authorList>
    </citation>
    <scope>NUCLEOTIDE SEQUENCE [LARGE SCALE GENOMIC DNA]</scope>
    <source>
        <strain evidence="1 2">AF24-29</strain>
    </source>
</reference>
<sequence>MEVMPVVEEKESGCFADGVLNGKPAGKIFTQKYKILVCPQCGEEVISFRKISLISRTKESDLLKRRMKIPNYCSSCGAKFAFGYALKFIAQANEEDEKNSEMMRNLKLEEYSELCDGQ</sequence>